<dbReference type="AlphaFoldDB" id="A0A151N483"/>
<dbReference type="GO" id="GO:0005886">
    <property type="term" value="C:plasma membrane"/>
    <property type="evidence" value="ECO:0007669"/>
    <property type="project" value="TreeGrafter"/>
</dbReference>
<reference evidence="4 5" key="1">
    <citation type="journal article" date="2012" name="Genome Biol.">
        <title>Sequencing three crocodilian genomes to illuminate the evolution of archosaurs and amniotes.</title>
        <authorList>
            <person name="St John J.A."/>
            <person name="Braun E.L."/>
            <person name="Isberg S.R."/>
            <person name="Miles L.G."/>
            <person name="Chong A.Y."/>
            <person name="Gongora J."/>
            <person name="Dalzell P."/>
            <person name="Moran C."/>
            <person name="Bed'hom B."/>
            <person name="Abzhanov A."/>
            <person name="Burgess S.C."/>
            <person name="Cooksey A.M."/>
            <person name="Castoe T.A."/>
            <person name="Crawford N.G."/>
            <person name="Densmore L.D."/>
            <person name="Drew J.C."/>
            <person name="Edwards S.V."/>
            <person name="Faircloth B.C."/>
            <person name="Fujita M.K."/>
            <person name="Greenwold M.J."/>
            <person name="Hoffmann F.G."/>
            <person name="Howard J.M."/>
            <person name="Iguchi T."/>
            <person name="Janes D.E."/>
            <person name="Khan S.Y."/>
            <person name="Kohno S."/>
            <person name="de Koning A.J."/>
            <person name="Lance S.L."/>
            <person name="McCarthy F.M."/>
            <person name="McCormack J.E."/>
            <person name="Merchant M.E."/>
            <person name="Peterson D.G."/>
            <person name="Pollock D.D."/>
            <person name="Pourmand N."/>
            <person name="Raney B.J."/>
            <person name="Roessler K.A."/>
            <person name="Sanford J.R."/>
            <person name="Sawyer R.H."/>
            <person name="Schmidt C.J."/>
            <person name="Triplett E.W."/>
            <person name="Tuberville T.D."/>
            <person name="Venegas-Anaya M."/>
            <person name="Howard J.T."/>
            <person name="Jarvis E.D."/>
            <person name="Guillette L.J.Jr."/>
            <person name="Glenn T.C."/>
            <person name="Green R.E."/>
            <person name="Ray D.A."/>
        </authorList>
    </citation>
    <scope>NUCLEOTIDE SEQUENCE [LARGE SCALE GENOMIC DNA]</scope>
    <source>
        <strain evidence="4">KSC_2009_1</strain>
    </source>
</reference>
<evidence type="ECO:0000313" key="4">
    <source>
        <dbReference type="EMBL" id="KYO31598.1"/>
    </source>
</evidence>
<dbReference type="PROSITE" id="PS51004">
    <property type="entry name" value="SEMA"/>
    <property type="match status" value="1"/>
</dbReference>
<keyword evidence="1" id="KW-0325">Glycoprotein</keyword>
<comment type="caution">
    <text evidence="4">The sequence shown here is derived from an EMBL/GenBank/DDBJ whole genome shotgun (WGS) entry which is preliminary data.</text>
</comment>
<evidence type="ECO:0000313" key="5">
    <source>
        <dbReference type="Proteomes" id="UP000050525"/>
    </source>
</evidence>
<gene>
    <name evidence="4" type="ORF">Y1Q_0017864</name>
</gene>
<protein>
    <recommendedName>
        <fullName evidence="3">Sema domain-containing protein</fullName>
    </recommendedName>
</protein>
<dbReference type="GO" id="GO:0045499">
    <property type="term" value="F:chemorepellent activity"/>
    <property type="evidence" value="ECO:0007669"/>
    <property type="project" value="TreeGrafter"/>
</dbReference>
<name>A0A151N483_ALLMI</name>
<evidence type="ECO:0000259" key="3">
    <source>
        <dbReference type="PROSITE" id="PS51004"/>
    </source>
</evidence>
<evidence type="ECO:0000256" key="1">
    <source>
        <dbReference type="ARBA" id="ARBA00023180"/>
    </source>
</evidence>
<dbReference type="GO" id="GO:0071526">
    <property type="term" value="P:semaphorin-plexin signaling pathway"/>
    <property type="evidence" value="ECO:0007669"/>
    <property type="project" value="TreeGrafter"/>
</dbReference>
<keyword evidence="5" id="KW-1185">Reference proteome</keyword>
<dbReference type="STRING" id="8496.A0A151N483"/>
<dbReference type="PANTHER" id="PTHR11036">
    <property type="entry name" value="SEMAPHORIN"/>
    <property type="match status" value="1"/>
</dbReference>
<sequence length="124" mass="13514">MSHFLTLTLDEAEGLLYAGAREAVFALSTAALNLQATILWEAPEDKKLECIQKGKNNQTDCFNYVRLVQPLNASHLYACGTGAFQPKCAYIDRATFSLDPQAFEDGKGKCPYDPTKGHTGLVVG</sequence>
<evidence type="ECO:0000256" key="2">
    <source>
        <dbReference type="PROSITE-ProRule" id="PRU00352"/>
    </source>
</evidence>
<dbReference type="GO" id="GO:0030215">
    <property type="term" value="F:semaphorin receptor binding"/>
    <property type="evidence" value="ECO:0007669"/>
    <property type="project" value="InterPro"/>
</dbReference>
<dbReference type="GO" id="GO:0001755">
    <property type="term" value="P:neural crest cell migration"/>
    <property type="evidence" value="ECO:0007669"/>
    <property type="project" value="TreeGrafter"/>
</dbReference>
<dbReference type="InterPro" id="IPR036352">
    <property type="entry name" value="Semap_dom_sf"/>
</dbReference>
<dbReference type="SUPFAM" id="SSF101912">
    <property type="entry name" value="Sema domain"/>
    <property type="match status" value="1"/>
</dbReference>
<dbReference type="GO" id="GO:0030335">
    <property type="term" value="P:positive regulation of cell migration"/>
    <property type="evidence" value="ECO:0007669"/>
    <property type="project" value="TreeGrafter"/>
</dbReference>
<dbReference type="GO" id="GO:0030672">
    <property type="term" value="C:synaptic vesicle membrane"/>
    <property type="evidence" value="ECO:0007669"/>
    <property type="project" value="TreeGrafter"/>
</dbReference>
<dbReference type="EMBL" id="AKHW03004063">
    <property type="protein sequence ID" value="KYO31598.1"/>
    <property type="molecule type" value="Genomic_DNA"/>
</dbReference>
<organism evidence="4 5">
    <name type="scientific">Alligator mississippiensis</name>
    <name type="common">American alligator</name>
    <dbReference type="NCBI Taxonomy" id="8496"/>
    <lineage>
        <taxon>Eukaryota</taxon>
        <taxon>Metazoa</taxon>
        <taxon>Chordata</taxon>
        <taxon>Craniata</taxon>
        <taxon>Vertebrata</taxon>
        <taxon>Euteleostomi</taxon>
        <taxon>Archelosauria</taxon>
        <taxon>Archosauria</taxon>
        <taxon>Crocodylia</taxon>
        <taxon>Alligatoridae</taxon>
        <taxon>Alligatorinae</taxon>
        <taxon>Alligator</taxon>
    </lineage>
</organism>
<dbReference type="InterPro" id="IPR015943">
    <property type="entry name" value="WD40/YVTN_repeat-like_dom_sf"/>
</dbReference>
<dbReference type="InterPro" id="IPR001627">
    <property type="entry name" value="Semap_dom"/>
</dbReference>
<dbReference type="InterPro" id="IPR027231">
    <property type="entry name" value="Semaphorin"/>
</dbReference>
<dbReference type="Gene3D" id="2.130.10.10">
    <property type="entry name" value="YVTN repeat-like/Quinoprotein amine dehydrogenase"/>
    <property type="match status" value="1"/>
</dbReference>
<proteinExistence type="predicted"/>
<comment type="caution">
    <text evidence="2">Lacks conserved residue(s) required for the propagation of feature annotation.</text>
</comment>
<dbReference type="PANTHER" id="PTHR11036:SF16">
    <property type="entry name" value="SEMAPHORIN-4C"/>
    <property type="match status" value="1"/>
</dbReference>
<dbReference type="Proteomes" id="UP000050525">
    <property type="component" value="Unassembled WGS sequence"/>
</dbReference>
<feature type="domain" description="Sema" evidence="3">
    <location>
        <begin position="1"/>
        <end position="124"/>
    </location>
</feature>
<dbReference type="GO" id="GO:0007411">
    <property type="term" value="P:axon guidance"/>
    <property type="evidence" value="ECO:0007669"/>
    <property type="project" value="TreeGrafter"/>
</dbReference>
<accession>A0A151N483</accession>